<organism evidence="2">
    <name type="scientific">Noctiluca scintillans</name>
    <name type="common">Sea sparkle</name>
    <name type="synonym">Red tide dinoflagellate</name>
    <dbReference type="NCBI Taxonomy" id="2966"/>
    <lineage>
        <taxon>Eukaryota</taxon>
        <taxon>Sar</taxon>
        <taxon>Alveolata</taxon>
        <taxon>Dinophyceae</taxon>
        <taxon>Noctilucales</taxon>
        <taxon>Noctilucaceae</taxon>
        <taxon>Noctiluca</taxon>
    </lineage>
</organism>
<sequence length="139" mass="14322">MKLNDALHAAFLAVLFAIPASSLTTRSSGGQPSSDPGCMRGVMSHPAQLGVCCPAGCDCVDHFCSAEKPECCPSFVANHSCVSGWPAHDCHPSCNTASAPCTMTAVEVAPTAQWTGGSRCGEVLTDYKAGMKAIDSSLE</sequence>
<name>A0A7S1ATG3_NOCSC</name>
<protein>
    <recommendedName>
        <fullName evidence="3">Granulins domain-containing protein</fullName>
    </recommendedName>
</protein>
<dbReference type="EMBL" id="HBFQ01054693">
    <property type="protein sequence ID" value="CAD8864544.1"/>
    <property type="molecule type" value="Transcribed_RNA"/>
</dbReference>
<reference evidence="2" key="1">
    <citation type="submission" date="2021-01" db="EMBL/GenBank/DDBJ databases">
        <authorList>
            <person name="Corre E."/>
            <person name="Pelletier E."/>
            <person name="Niang G."/>
            <person name="Scheremetjew M."/>
            <person name="Finn R."/>
            <person name="Kale V."/>
            <person name="Holt S."/>
            <person name="Cochrane G."/>
            <person name="Meng A."/>
            <person name="Brown T."/>
            <person name="Cohen L."/>
        </authorList>
    </citation>
    <scope>NUCLEOTIDE SEQUENCE</scope>
</reference>
<accession>A0A7S1ATG3</accession>
<proteinExistence type="predicted"/>
<dbReference type="AlphaFoldDB" id="A0A7S1ATG3"/>
<gene>
    <name evidence="2" type="ORF">NSCI0253_LOCUS38899</name>
</gene>
<evidence type="ECO:0000313" key="2">
    <source>
        <dbReference type="EMBL" id="CAD8864544.1"/>
    </source>
</evidence>
<keyword evidence="1" id="KW-0732">Signal</keyword>
<feature type="chain" id="PRO_5031001996" description="Granulins domain-containing protein" evidence="1">
    <location>
        <begin position="23"/>
        <end position="139"/>
    </location>
</feature>
<evidence type="ECO:0008006" key="3">
    <source>
        <dbReference type="Google" id="ProtNLM"/>
    </source>
</evidence>
<evidence type="ECO:0000256" key="1">
    <source>
        <dbReference type="SAM" id="SignalP"/>
    </source>
</evidence>
<feature type="signal peptide" evidence="1">
    <location>
        <begin position="1"/>
        <end position="22"/>
    </location>
</feature>